<gene>
    <name evidence="1" type="ORF">ACOLOM_LOCUS3251</name>
</gene>
<accession>A0ACA9L7F1</accession>
<dbReference type="Proteomes" id="UP000789525">
    <property type="component" value="Unassembled WGS sequence"/>
</dbReference>
<name>A0ACA9L7F1_9GLOM</name>
<protein>
    <submittedName>
        <fullName evidence="1">388_t:CDS:1</fullName>
    </submittedName>
</protein>
<sequence>MFNDRYFCLVPLVQERHVLFVTYARNIEQSLTIGDLAAEFPAEAEKGLKHYFLLARNNRPSDEIEFEVLSPEKRLEILATCARVLDLANDVDIKEINKICHGFVAADIACLCRMASEIADVSSIQQKGVPGQLKISSQNFLDSFRKIEISNLQRKNGDVQRAEPVKWDDRVLEESVIWVGESEKAIANIFKIARRCSPCIIFLDELEALFGNREFTGRLDRLVYVRPPNIEERKSIFRILANKKPKFSNGVDIDELAERTANFTGADIKGLVRRAALLAFQKFRKGDNEEKNIGQSDLLEALSNFNPSVGDSQLAKYQRFAESMRAEVNF</sequence>
<organism evidence="1 2">
    <name type="scientific">Acaulospora colombiana</name>
    <dbReference type="NCBI Taxonomy" id="27376"/>
    <lineage>
        <taxon>Eukaryota</taxon>
        <taxon>Fungi</taxon>
        <taxon>Fungi incertae sedis</taxon>
        <taxon>Mucoromycota</taxon>
        <taxon>Glomeromycotina</taxon>
        <taxon>Glomeromycetes</taxon>
        <taxon>Diversisporales</taxon>
        <taxon>Acaulosporaceae</taxon>
        <taxon>Acaulospora</taxon>
    </lineage>
</organism>
<proteinExistence type="predicted"/>
<keyword evidence="2" id="KW-1185">Reference proteome</keyword>
<evidence type="ECO:0000313" key="2">
    <source>
        <dbReference type="Proteomes" id="UP000789525"/>
    </source>
</evidence>
<evidence type="ECO:0000313" key="1">
    <source>
        <dbReference type="EMBL" id="CAG8511733.1"/>
    </source>
</evidence>
<comment type="caution">
    <text evidence="1">The sequence shown here is derived from an EMBL/GenBank/DDBJ whole genome shotgun (WGS) entry which is preliminary data.</text>
</comment>
<reference evidence="1" key="1">
    <citation type="submission" date="2021-06" db="EMBL/GenBank/DDBJ databases">
        <authorList>
            <person name="Kallberg Y."/>
            <person name="Tangrot J."/>
            <person name="Rosling A."/>
        </authorList>
    </citation>
    <scope>NUCLEOTIDE SEQUENCE</scope>
    <source>
        <strain evidence="1">CL356</strain>
    </source>
</reference>
<dbReference type="EMBL" id="CAJVPT010004738">
    <property type="protein sequence ID" value="CAG8511733.1"/>
    <property type="molecule type" value="Genomic_DNA"/>
</dbReference>